<organism evidence="1 2">
    <name type="scientific">Scrofimicrobium canadense</name>
    <dbReference type="NCBI Taxonomy" id="2652290"/>
    <lineage>
        <taxon>Bacteria</taxon>
        <taxon>Bacillati</taxon>
        <taxon>Actinomycetota</taxon>
        <taxon>Actinomycetes</taxon>
        <taxon>Actinomycetales</taxon>
        <taxon>Actinomycetaceae</taxon>
        <taxon>Scrofimicrobium</taxon>
    </lineage>
</organism>
<dbReference type="Proteomes" id="UP000470875">
    <property type="component" value="Unassembled WGS sequence"/>
</dbReference>
<name>A0A6N7VTC3_9ACTO</name>
<sequence length="188" mass="20684">MVGQSGQERPVQIESISGSGRLIDIGSRMILRLPESASAAAPSRGQVAIEGTVAGKPYVGMLEPDGLRGHWIDLTGMPEIGQEETIDFDLHRCAQWPEPTIPNDMHDALESEKAAEQQWNDITPMARWEWVRWVGATKNPVTRAKRIEVTISKLLAGKRRPCCFDLSSCTDPELSKGGKLSLPHITES</sequence>
<keyword evidence="2" id="KW-1185">Reference proteome</keyword>
<protein>
    <recommendedName>
        <fullName evidence="3">DUF1905 domain-containing protein</fullName>
    </recommendedName>
</protein>
<gene>
    <name evidence="1" type="ORF">FYJ24_09685</name>
</gene>
<dbReference type="Pfam" id="PF13376">
    <property type="entry name" value="OmdA"/>
    <property type="match status" value="1"/>
</dbReference>
<comment type="caution">
    <text evidence="1">The sequence shown here is derived from an EMBL/GenBank/DDBJ whole genome shotgun (WGS) entry which is preliminary data.</text>
</comment>
<dbReference type="EMBL" id="VULO01000011">
    <property type="protein sequence ID" value="MSS85027.1"/>
    <property type="molecule type" value="Genomic_DNA"/>
</dbReference>
<reference evidence="1 2" key="1">
    <citation type="submission" date="2019-08" db="EMBL/GenBank/DDBJ databases">
        <title>In-depth cultivation of the pig gut microbiome towards novel bacterial diversity and tailored functional studies.</title>
        <authorList>
            <person name="Wylensek D."/>
            <person name="Hitch T.C.A."/>
            <person name="Clavel T."/>
        </authorList>
    </citation>
    <scope>NUCLEOTIDE SEQUENCE [LARGE SCALE GENOMIC DNA]</scope>
    <source>
        <strain evidence="1 2">WB03_NA08</strain>
    </source>
</reference>
<dbReference type="AlphaFoldDB" id="A0A6N7VTC3"/>
<accession>A0A6N7VTC3</accession>
<evidence type="ECO:0000313" key="1">
    <source>
        <dbReference type="EMBL" id="MSS85027.1"/>
    </source>
</evidence>
<proteinExistence type="predicted"/>
<evidence type="ECO:0008006" key="3">
    <source>
        <dbReference type="Google" id="ProtNLM"/>
    </source>
</evidence>
<dbReference type="RefSeq" id="WP_154545904.1">
    <property type="nucleotide sequence ID" value="NZ_VULO01000011.1"/>
</dbReference>
<evidence type="ECO:0000313" key="2">
    <source>
        <dbReference type="Proteomes" id="UP000470875"/>
    </source>
</evidence>
<dbReference type="SUPFAM" id="SSF141694">
    <property type="entry name" value="AF2212/PG0164-like"/>
    <property type="match status" value="1"/>
</dbReference>